<organism evidence="1 2">
    <name type="scientific">Diploptera punctata</name>
    <name type="common">Pacific beetle cockroach</name>
    <dbReference type="NCBI Taxonomy" id="6984"/>
    <lineage>
        <taxon>Eukaryota</taxon>
        <taxon>Metazoa</taxon>
        <taxon>Ecdysozoa</taxon>
        <taxon>Arthropoda</taxon>
        <taxon>Hexapoda</taxon>
        <taxon>Insecta</taxon>
        <taxon>Pterygota</taxon>
        <taxon>Neoptera</taxon>
        <taxon>Polyneoptera</taxon>
        <taxon>Dictyoptera</taxon>
        <taxon>Blattodea</taxon>
        <taxon>Blaberoidea</taxon>
        <taxon>Blaberidae</taxon>
        <taxon>Diplopterinae</taxon>
        <taxon>Diploptera</taxon>
    </lineage>
</organism>
<sequence length="69" mass="8342">SVFHYVNALKNIVVTKVYVRNAEVHGRFKYKFWLLKGPGYYFLPSEYRLPRREGRFTMFGSLDFLFENQ</sequence>
<feature type="non-terminal residue" evidence="1">
    <location>
        <position position="69"/>
    </location>
</feature>
<reference evidence="1" key="1">
    <citation type="journal article" date="2023" name="IScience">
        <title>Live-bearing cockroach genome reveals convergent evolutionary mechanisms linked to viviparity in insects and beyond.</title>
        <authorList>
            <person name="Fouks B."/>
            <person name="Harrison M.C."/>
            <person name="Mikhailova A.A."/>
            <person name="Marchal E."/>
            <person name="English S."/>
            <person name="Carruthers M."/>
            <person name="Jennings E.C."/>
            <person name="Chiamaka E.L."/>
            <person name="Frigard R.A."/>
            <person name="Pippel M."/>
            <person name="Attardo G.M."/>
            <person name="Benoit J.B."/>
            <person name="Bornberg-Bauer E."/>
            <person name="Tobe S.S."/>
        </authorList>
    </citation>
    <scope>NUCLEOTIDE SEQUENCE</scope>
    <source>
        <strain evidence="1">Stay&amp;Tobe</strain>
    </source>
</reference>
<accession>A0AAD8AIH0</accession>
<dbReference type="AlphaFoldDB" id="A0AAD8AIH0"/>
<feature type="non-terminal residue" evidence="1">
    <location>
        <position position="1"/>
    </location>
</feature>
<proteinExistence type="predicted"/>
<evidence type="ECO:0000313" key="2">
    <source>
        <dbReference type="Proteomes" id="UP001233999"/>
    </source>
</evidence>
<evidence type="ECO:0000313" key="1">
    <source>
        <dbReference type="EMBL" id="KAJ9599808.1"/>
    </source>
</evidence>
<keyword evidence="2" id="KW-1185">Reference proteome</keyword>
<comment type="caution">
    <text evidence="1">The sequence shown here is derived from an EMBL/GenBank/DDBJ whole genome shotgun (WGS) entry which is preliminary data.</text>
</comment>
<dbReference type="EMBL" id="JASPKZ010000467">
    <property type="protein sequence ID" value="KAJ9599808.1"/>
    <property type="molecule type" value="Genomic_DNA"/>
</dbReference>
<name>A0AAD8AIH0_DIPPU</name>
<reference evidence="1" key="2">
    <citation type="submission" date="2023-05" db="EMBL/GenBank/DDBJ databases">
        <authorList>
            <person name="Fouks B."/>
        </authorList>
    </citation>
    <scope>NUCLEOTIDE SEQUENCE</scope>
    <source>
        <strain evidence="1">Stay&amp;Tobe</strain>
        <tissue evidence="1">Testes</tissue>
    </source>
</reference>
<protein>
    <submittedName>
        <fullName evidence="1">Uncharacterized protein</fullName>
    </submittedName>
</protein>
<gene>
    <name evidence="1" type="ORF">L9F63_009848</name>
</gene>
<dbReference type="Proteomes" id="UP001233999">
    <property type="component" value="Unassembled WGS sequence"/>
</dbReference>